<evidence type="ECO:0000313" key="4">
    <source>
        <dbReference type="Ensembl" id="ENSACUP00000013168.1"/>
    </source>
</evidence>
<dbReference type="InterPro" id="IPR049258">
    <property type="entry name" value="ODAD1_CC"/>
</dbReference>
<evidence type="ECO:0000256" key="2">
    <source>
        <dbReference type="SAM" id="Coils"/>
    </source>
</evidence>
<dbReference type="PANTHER" id="PTHR21694">
    <property type="entry name" value="COILED-COIL DOMAIN-CONTAINING PROTEIN 63"/>
    <property type="match status" value="1"/>
</dbReference>
<dbReference type="GO" id="GO:0005930">
    <property type="term" value="C:axoneme"/>
    <property type="evidence" value="ECO:0007669"/>
    <property type="project" value="TreeGrafter"/>
</dbReference>
<proteinExistence type="predicted"/>
<protein>
    <recommendedName>
        <fullName evidence="3">ODAD1 central coiled coil region domain-containing protein</fullName>
    </recommendedName>
</protein>
<keyword evidence="5" id="KW-1185">Reference proteome</keyword>
<accession>A0A663MPB0</accession>
<sequence length="499" mass="56502">QILELEKKVVRQNQIAVNVKQVNCSKRLQKKIEALETHLNNVTVHFNTILTGNNKLQEEIENLRTQKAVLDNSYMKLHKKLDQQMRRMNAAIEQSAQAHKQWYVALQTLCAMKEQHNKDTVHFNTEMRERKRVLVQNAQVKNFMLTKSRNRSEMEKQAKEKKALKVAQRVKQRQSVSHEVAYRRLMELAEDGDIDRLVNGFIEREGKNLSCFSYATKLSSEMNKIHQKIEDLQVCSRLFVSPLSQLVLLAWGGFFLCRVSSITAHTRARLIACHTGGIRGMQRESQKYNSNSQNVAFSELKVSQCCHRVPSKNTAVSRRAKSCLSCVQGLAGARSACCGVVICPPGLGTAVPRGAKWDIPAPRAEGWSPASVRHVWWAYSQRPLRVLVFTQNEITAIVMDRERAESSNLRILKELEVCHPGIPSARAAEPCLVLSVLLWPTPGEVRAEKGPASARAARSLSAWREATAGFLPALVLQHLRPHLWHRELEILHRAFSPQG</sequence>
<dbReference type="InterPro" id="IPR051876">
    <property type="entry name" value="ODA-DC/CCD"/>
</dbReference>
<reference evidence="4" key="2">
    <citation type="submission" date="2025-09" db="UniProtKB">
        <authorList>
            <consortium name="Ensembl"/>
        </authorList>
    </citation>
    <scope>IDENTIFICATION</scope>
</reference>
<evidence type="ECO:0000313" key="5">
    <source>
        <dbReference type="Proteomes" id="UP000472269"/>
    </source>
</evidence>
<keyword evidence="1 2" id="KW-0175">Coiled coil</keyword>
<dbReference type="Proteomes" id="UP000472269">
    <property type="component" value="Unplaced"/>
</dbReference>
<feature type="coiled-coil region" evidence="2">
    <location>
        <begin position="53"/>
        <end position="98"/>
    </location>
</feature>
<dbReference type="AlphaFoldDB" id="A0A663MPB0"/>
<dbReference type="Ensembl" id="ENSACUT00000014049.1">
    <property type="protein sequence ID" value="ENSACUP00000013168.1"/>
    <property type="gene ID" value="ENSACUG00000008893.1"/>
</dbReference>
<organism evidence="4 5">
    <name type="scientific">Athene cunicularia</name>
    <name type="common">Burrowing owl</name>
    <name type="synonym">Speotyto cunicularia</name>
    <dbReference type="NCBI Taxonomy" id="194338"/>
    <lineage>
        <taxon>Eukaryota</taxon>
        <taxon>Metazoa</taxon>
        <taxon>Chordata</taxon>
        <taxon>Craniata</taxon>
        <taxon>Vertebrata</taxon>
        <taxon>Euteleostomi</taxon>
        <taxon>Archelosauria</taxon>
        <taxon>Archosauria</taxon>
        <taxon>Dinosauria</taxon>
        <taxon>Saurischia</taxon>
        <taxon>Theropoda</taxon>
        <taxon>Coelurosauria</taxon>
        <taxon>Aves</taxon>
        <taxon>Neognathae</taxon>
        <taxon>Neoaves</taxon>
        <taxon>Telluraves</taxon>
        <taxon>Strigiformes</taxon>
        <taxon>Strigidae</taxon>
        <taxon>Athene</taxon>
    </lineage>
</organism>
<feature type="domain" description="ODAD1 central coiled coil region" evidence="3">
    <location>
        <begin position="29"/>
        <end position="233"/>
    </location>
</feature>
<dbReference type="GO" id="GO:0003341">
    <property type="term" value="P:cilium movement"/>
    <property type="evidence" value="ECO:0007669"/>
    <property type="project" value="TreeGrafter"/>
</dbReference>
<reference evidence="4" key="1">
    <citation type="submission" date="2025-08" db="UniProtKB">
        <authorList>
            <consortium name="Ensembl"/>
        </authorList>
    </citation>
    <scope>IDENTIFICATION</scope>
</reference>
<dbReference type="GO" id="GO:0036158">
    <property type="term" value="P:outer dynein arm assembly"/>
    <property type="evidence" value="ECO:0007669"/>
    <property type="project" value="TreeGrafter"/>
</dbReference>
<evidence type="ECO:0000259" key="3">
    <source>
        <dbReference type="Pfam" id="PF21773"/>
    </source>
</evidence>
<dbReference type="PANTHER" id="PTHR21694:SF18">
    <property type="entry name" value="COILED-COIL DOMAIN-CONTAINING PROTEIN 63"/>
    <property type="match status" value="1"/>
</dbReference>
<name>A0A663MPB0_ATHCN</name>
<dbReference type="Pfam" id="PF21773">
    <property type="entry name" value="ODAD1_CC"/>
    <property type="match status" value="1"/>
</dbReference>
<evidence type="ECO:0000256" key="1">
    <source>
        <dbReference type="ARBA" id="ARBA00023054"/>
    </source>
</evidence>